<feature type="compositionally biased region" description="Low complexity" evidence="5">
    <location>
        <begin position="8"/>
        <end position="25"/>
    </location>
</feature>
<feature type="region of interest" description="Disordered" evidence="5">
    <location>
        <begin position="1"/>
        <end position="25"/>
    </location>
</feature>
<evidence type="ECO:0000256" key="4">
    <source>
        <dbReference type="ARBA" id="ARBA00022803"/>
    </source>
</evidence>
<feature type="compositionally biased region" description="Basic and acidic residues" evidence="5">
    <location>
        <begin position="70"/>
        <end position="84"/>
    </location>
</feature>
<dbReference type="InterPro" id="IPR036869">
    <property type="entry name" value="J_dom_sf"/>
</dbReference>
<feature type="compositionally biased region" description="Gly residues" evidence="5">
    <location>
        <begin position="306"/>
        <end position="346"/>
    </location>
</feature>
<name>A0A433A037_9FUNG</name>
<dbReference type="PANTHER" id="PTHR45984:SF1">
    <property type="entry name" value="SPAG1 AXONEMAL DYNEIN ASSEMBLY FACTOR"/>
    <property type="match status" value="1"/>
</dbReference>
<organism evidence="7 8">
    <name type="scientific">Jimgerdemannia flammicorona</name>
    <dbReference type="NCBI Taxonomy" id="994334"/>
    <lineage>
        <taxon>Eukaryota</taxon>
        <taxon>Fungi</taxon>
        <taxon>Fungi incertae sedis</taxon>
        <taxon>Mucoromycota</taxon>
        <taxon>Mucoromycotina</taxon>
        <taxon>Endogonomycetes</taxon>
        <taxon>Endogonales</taxon>
        <taxon>Endogonaceae</taxon>
        <taxon>Jimgerdemannia</taxon>
    </lineage>
</organism>
<dbReference type="GO" id="GO:0005739">
    <property type="term" value="C:mitochondrion"/>
    <property type="evidence" value="ECO:0007669"/>
    <property type="project" value="TreeGrafter"/>
</dbReference>
<keyword evidence="2" id="KW-0963">Cytoplasm</keyword>
<dbReference type="InterPro" id="IPR009060">
    <property type="entry name" value="UBA-like_sf"/>
</dbReference>
<dbReference type="AlphaFoldDB" id="A0A433A037"/>
<dbReference type="InterPro" id="IPR019734">
    <property type="entry name" value="TPR_rpt"/>
</dbReference>
<feature type="non-terminal residue" evidence="7">
    <location>
        <position position="1"/>
    </location>
</feature>
<keyword evidence="3" id="KW-0677">Repeat</keyword>
<dbReference type="Pfam" id="PF22562">
    <property type="entry name" value="UBA_7"/>
    <property type="match status" value="1"/>
</dbReference>
<dbReference type="InterPro" id="IPR011990">
    <property type="entry name" value="TPR-like_helical_dom_sf"/>
</dbReference>
<dbReference type="SUPFAM" id="SSF46565">
    <property type="entry name" value="Chaperone J-domain"/>
    <property type="match status" value="1"/>
</dbReference>
<dbReference type="SUPFAM" id="SSF46934">
    <property type="entry name" value="UBA-like"/>
    <property type="match status" value="1"/>
</dbReference>
<keyword evidence="4" id="KW-0802">TPR repeat</keyword>
<evidence type="ECO:0000256" key="5">
    <source>
        <dbReference type="SAM" id="MobiDB-lite"/>
    </source>
</evidence>
<dbReference type="InterPro" id="IPR051982">
    <property type="entry name" value="CiliaryAsmbly_MitoImport"/>
</dbReference>
<sequence>PASPAAPTPTLTTSTSTANTTTQPDSTLDHLIAQIVDMGFTPAQARTALAATPSGRDVEAAIEILIQDREDLSDGDDRPAELTRRSSATGKINRRNSNNNKNKYTGIRGAERERRRMIDEDEDEGGVDGYTTPDSEDDEHLERRRSGRSRVPTEDQFGTKTALASAVPGTGGSVAGGGGGGMLGDFAARRTQFLRSLSSTVGGVTAAAKPQQGVPSSNAPGRAVDAPNAPTGPGGSEDSPQSAAAAAAAAAAEARQQALKQSKEKLVAGATELGGFLYKGASSLIRGGKERIEKAMGDMQPESGEGSDGTGGVASTGGNLSGGGSGRKKGGIWGGGRGGGGGGGADGFDDEEGGGVRVRGGYERYVDSSDDDDEGSAHRPFWSDDLGGVEEKEKGVSAKTGKESVEEEKARQAQAQREREQKAKKQDVESPYVSPSRRRNPPPPVPSAATKPSLSSSTRSPAPRIPRTIVQASTSQLSTAKAHRTKGNDLFKLGQFGDAERVYTLAIDSLPSRHDNLILLHNNRAAARLKNGDHKACVEDCSVSLDVITPDWVAVAETEGGFREQAIKALLRRATAYEALEKYREAKGDFESLMKIDGGRNKAVNDGLGRCNKAIRLAESGDVDQKVVTPSGTPSRPPALSPSTSTSLNLFDPTPPNPANNPFSSAFNPSASLSSSSTAAAVNLNSPAVAQIRAQTRQQDAEDAERLRVKDQVDARHAGWRQGKEANLRALIASLDLVLWEGAGWKGVKMSELIEPRRCKVVYMKAIAKVHPDKVGSVSLL</sequence>
<evidence type="ECO:0000256" key="1">
    <source>
        <dbReference type="ARBA" id="ARBA00004496"/>
    </source>
</evidence>
<dbReference type="SUPFAM" id="SSF48452">
    <property type="entry name" value="TPR-like"/>
    <property type="match status" value="1"/>
</dbReference>
<dbReference type="InterPro" id="IPR015940">
    <property type="entry name" value="UBA"/>
</dbReference>
<dbReference type="PROSITE" id="PS50030">
    <property type="entry name" value="UBA"/>
    <property type="match status" value="1"/>
</dbReference>
<feature type="region of interest" description="Disordered" evidence="5">
    <location>
        <begin position="289"/>
        <end position="467"/>
    </location>
</feature>
<accession>A0A433A037</accession>
<dbReference type="Gene3D" id="1.10.287.110">
    <property type="entry name" value="DnaJ domain"/>
    <property type="match status" value="1"/>
</dbReference>
<dbReference type="Proteomes" id="UP000268093">
    <property type="component" value="Unassembled WGS sequence"/>
</dbReference>
<evidence type="ECO:0000259" key="6">
    <source>
        <dbReference type="PROSITE" id="PS50030"/>
    </source>
</evidence>
<dbReference type="CDD" id="cd14297">
    <property type="entry name" value="UBA2_spUBP14_like"/>
    <property type="match status" value="1"/>
</dbReference>
<comment type="caution">
    <text evidence="7">The sequence shown here is derived from an EMBL/GenBank/DDBJ whole genome shotgun (WGS) entry which is preliminary data.</text>
</comment>
<evidence type="ECO:0000256" key="2">
    <source>
        <dbReference type="ARBA" id="ARBA00022490"/>
    </source>
</evidence>
<feature type="compositionally biased region" description="Polar residues" evidence="5">
    <location>
        <begin position="450"/>
        <end position="460"/>
    </location>
</feature>
<feature type="compositionally biased region" description="Basic and acidic residues" evidence="5">
    <location>
        <begin position="109"/>
        <end position="118"/>
    </location>
</feature>
<feature type="compositionally biased region" description="Basic and acidic residues" evidence="5">
    <location>
        <begin position="389"/>
        <end position="428"/>
    </location>
</feature>
<feature type="region of interest" description="Disordered" evidence="5">
    <location>
        <begin position="203"/>
        <end position="250"/>
    </location>
</feature>
<dbReference type="Gene3D" id="1.10.8.10">
    <property type="entry name" value="DNA helicase RuvA subunit, C-terminal domain"/>
    <property type="match status" value="1"/>
</dbReference>
<dbReference type="SMART" id="SM00028">
    <property type="entry name" value="TPR"/>
    <property type="match status" value="3"/>
</dbReference>
<reference evidence="7 8" key="1">
    <citation type="journal article" date="2018" name="New Phytol.">
        <title>Phylogenomics of Endogonaceae and evolution of mycorrhizas within Mucoromycota.</title>
        <authorList>
            <person name="Chang Y."/>
            <person name="Desiro A."/>
            <person name="Na H."/>
            <person name="Sandor L."/>
            <person name="Lipzen A."/>
            <person name="Clum A."/>
            <person name="Barry K."/>
            <person name="Grigoriev I.V."/>
            <person name="Martin F.M."/>
            <person name="Stajich J.E."/>
            <person name="Smith M.E."/>
            <person name="Bonito G."/>
            <person name="Spatafora J.W."/>
        </authorList>
    </citation>
    <scope>NUCLEOTIDE SEQUENCE [LARGE SCALE GENOMIC DNA]</scope>
    <source>
        <strain evidence="7 8">GMNB39</strain>
    </source>
</reference>
<dbReference type="GO" id="GO:0031072">
    <property type="term" value="F:heat shock protein binding"/>
    <property type="evidence" value="ECO:0007669"/>
    <property type="project" value="TreeGrafter"/>
</dbReference>
<dbReference type="GO" id="GO:0005829">
    <property type="term" value="C:cytosol"/>
    <property type="evidence" value="ECO:0007669"/>
    <property type="project" value="TreeGrafter"/>
</dbReference>
<dbReference type="GO" id="GO:0006626">
    <property type="term" value="P:protein targeting to mitochondrion"/>
    <property type="evidence" value="ECO:0007669"/>
    <property type="project" value="TreeGrafter"/>
</dbReference>
<feature type="compositionally biased region" description="Low complexity" evidence="5">
    <location>
        <begin position="641"/>
        <end position="650"/>
    </location>
</feature>
<evidence type="ECO:0000313" key="7">
    <source>
        <dbReference type="EMBL" id="RUO96112.1"/>
    </source>
</evidence>
<dbReference type="EMBL" id="RBNI01023328">
    <property type="protein sequence ID" value="RUO96112.1"/>
    <property type="molecule type" value="Genomic_DNA"/>
</dbReference>
<feature type="domain" description="UBA" evidence="6">
    <location>
        <begin position="23"/>
        <end position="68"/>
    </location>
</feature>
<proteinExistence type="predicted"/>
<comment type="subcellular location">
    <subcellularLocation>
        <location evidence="1">Cytoplasm</location>
    </subcellularLocation>
</comment>
<feature type="region of interest" description="Disordered" evidence="5">
    <location>
        <begin position="623"/>
        <end position="665"/>
    </location>
</feature>
<dbReference type="PANTHER" id="PTHR45984">
    <property type="entry name" value="RNA (RNA) POLYMERASE II ASSOCIATED PROTEIN HOMOLOG"/>
    <property type="match status" value="1"/>
</dbReference>
<gene>
    <name evidence="7" type="ORF">BC936DRAFT_142607</name>
</gene>
<keyword evidence="8" id="KW-1185">Reference proteome</keyword>
<dbReference type="Gene3D" id="1.25.40.10">
    <property type="entry name" value="Tetratricopeptide repeat domain"/>
    <property type="match status" value="1"/>
</dbReference>
<protein>
    <recommendedName>
        <fullName evidence="6">UBA domain-containing protein</fullName>
    </recommendedName>
</protein>
<evidence type="ECO:0000313" key="8">
    <source>
        <dbReference type="Proteomes" id="UP000268093"/>
    </source>
</evidence>
<dbReference type="OrthoDB" id="1717591at2759"/>
<feature type="region of interest" description="Disordered" evidence="5">
    <location>
        <begin position="70"/>
        <end position="171"/>
    </location>
</feature>
<evidence type="ECO:0000256" key="3">
    <source>
        <dbReference type="ARBA" id="ARBA00022737"/>
    </source>
</evidence>